<gene>
    <name evidence="3" type="ORF">ACFSW4_03455</name>
</gene>
<comment type="similarity">
    <text evidence="1">Belongs to the aspartate/glutamate racemases family.</text>
</comment>
<dbReference type="NCBIfam" id="TIGR00035">
    <property type="entry name" value="asp_race"/>
    <property type="match status" value="1"/>
</dbReference>
<dbReference type="PANTHER" id="PTHR21198:SF7">
    <property type="entry name" value="ASPARTATE-GLUTAMATE RACEMASE FAMILY"/>
    <property type="match status" value="1"/>
</dbReference>
<dbReference type="Pfam" id="PF01177">
    <property type="entry name" value="Asp_Glu_race"/>
    <property type="match status" value="1"/>
</dbReference>
<keyword evidence="2" id="KW-0413">Isomerase</keyword>
<dbReference type="Gene3D" id="3.40.50.1860">
    <property type="match status" value="2"/>
</dbReference>
<evidence type="ECO:0000256" key="2">
    <source>
        <dbReference type="ARBA" id="ARBA00023235"/>
    </source>
</evidence>
<sequence length="231" mass="25996">MKTIGIIGGMSWESTVTYYRLINEKVNKELGGLHSAQIVLYSVDFAEIEENQSKGEWWKAGDSLWYAARSLELAGADFIILATNTMHKVVEIIEERITIPILHIADATALAIWEKDVRKVALLGTKYTMEQSFYKNRLEEQGLEVITPDEEQREKINDIIFDELVQGKLNGESKAYYLDVIQELVDQGAEGVILGCTEIGLLIQEEDVSVPVFDTTKIHATEAAKESLKDE</sequence>
<dbReference type="PROSITE" id="PS00924">
    <property type="entry name" value="ASP_GLU_RACEMASE_2"/>
    <property type="match status" value="1"/>
</dbReference>
<reference evidence="4" key="1">
    <citation type="journal article" date="2019" name="Int. J. Syst. Evol. Microbiol.">
        <title>The Global Catalogue of Microorganisms (GCM) 10K type strain sequencing project: providing services to taxonomists for standard genome sequencing and annotation.</title>
        <authorList>
            <consortium name="The Broad Institute Genomics Platform"/>
            <consortium name="The Broad Institute Genome Sequencing Center for Infectious Disease"/>
            <person name="Wu L."/>
            <person name="Ma J."/>
        </authorList>
    </citation>
    <scope>NUCLEOTIDE SEQUENCE [LARGE SCALE GENOMIC DNA]</scope>
    <source>
        <strain evidence="4">TISTR 1571</strain>
    </source>
</reference>
<dbReference type="SUPFAM" id="SSF53681">
    <property type="entry name" value="Aspartate/glutamate racemase"/>
    <property type="match status" value="2"/>
</dbReference>
<dbReference type="PANTHER" id="PTHR21198">
    <property type="entry name" value="GLUTAMATE RACEMASE"/>
    <property type="match status" value="1"/>
</dbReference>
<protein>
    <submittedName>
        <fullName evidence="3">Aspartate/glutamate racemase family protein</fullName>
    </submittedName>
</protein>
<dbReference type="InterPro" id="IPR015942">
    <property type="entry name" value="Asp/Glu/hydantoin_racemase"/>
</dbReference>
<dbReference type="InterPro" id="IPR004380">
    <property type="entry name" value="Asp_race"/>
</dbReference>
<proteinExistence type="inferred from homology"/>
<accession>A0ABW5Q7X2</accession>
<name>A0ABW5Q7X2_9BACI</name>
<dbReference type="Proteomes" id="UP001597452">
    <property type="component" value="Unassembled WGS sequence"/>
</dbReference>
<comment type="caution">
    <text evidence="3">The sequence shown here is derived from an EMBL/GenBank/DDBJ whole genome shotgun (WGS) entry which is preliminary data.</text>
</comment>
<evidence type="ECO:0000313" key="4">
    <source>
        <dbReference type="Proteomes" id="UP001597452"/>
    </source>
</evidence>
<evidence type="ECO:0000256" key="1">
    <source>
        <dbReference type="ARBA" id="ARBA00007847"/>
    </source>
</evidence>
<organism evidence="3 4">
    <name type="scientific">Piscibacillus salipiscarius</name>
    <dbReference type="NCBI Taxonomy" id="299480"/>
    <lineage>
        <taxon>Bacteria</taxon>
        <taxon>Bacillati</taxon>
        <taxon>Bacillota</taxon>
        <taxon>Bacilli</taxon>
        <taxon>Bacillales</taxon>
        <taxon>Bacillaceae</taxon>
        <taxon>Piscibacillus</taxon>
    </lineage>
</organism>
<dbReference type="InterPro" id="IPR033134">
    <property type="entry name" value="Asp/Glu_racemase_AS_2"/>
</dbReference>
<dbReference type="InterPro" id="IPR001920">
    <property type="entry name" value="Asp/Glu_race"/>
</dbReference>
<keyword evidence="4" id="KW-1185">Reference proteome</keyword>
<dbReference type="EMBL" id="JBHUMZ010000011">
    <property type="protein sequence ID" value="MFD2637934.1"/>
    <property type="molecule type" value="Genomic_DNA"/>
</dbReference>
<dbReference type="RefSeq" id="WP_054752042.1">
    <property type="nucleotide sequence ID" value="NZ_JBHUMZ010000011.1"/>
</dbReference>
<evidence type="ECO:0000313" key="3">
    <source>
        <dbReference type="EMBL" id="MFD2637934.1"/>
    </source>
</evidence>